<dbReference type="PROSITE" id="PS50931">
    <property type="entry name" value="HTH_LYSR"/>
    <property type="match status" value="1"/>
</dbReference>
<dbReference type="InterPro" id="IPR036388">
    <property type="entry name" value="WH-like_DNA-bd_sf"/>
</dbReference>
<dbReference type="EMBL" id="MLOK01000040">
    <property type="protein sequence ID" value="OIM21125.1"/>
    <property type="molecule type" value="Genomic_DNA"/>
</dbReference>
<comment type="caution">
    <text evidence="7">The sequence shown here is derived from an EMBL/GenBank/DDBJ whole genome shotgun (WGS) entry which is preliminary data.</text>
</comment>
<evidence type="ECO:0000259" key="5">
    <source>
        <dbReference type="PROSITE" id="PS50931"/>
    </source>
</evidence>
<evidence type="ECO:0000256" key="3">
    <source>
        <dbReference type="ARBA" id="ARBA00023125"/>
    </source>
</evidence>
<evidence type="ECO:0000256" key="1">
    <source>
        <dbReference type="ARBA" id="ARBA00009437"/>
    </source>
</evidence>
<dbReference type="GO" id="GO:0005829">
    <property type="term" value="C:cytosol"/>
    <property type="evidence" value="ECO:0007669"/>
    <property type="project" value="TreeGrafter"/>
</dbReference>
<dbReference type="EMBL" id="WERV01000002">
    <property type="protein sequence ID" value="MDV7714588.1"/>
    <property type="molecule type" value="Genomic_DNA"/>
</dbReference>
<sequence>MTIDDLKSFMLVCRLHSFSTAAVELSMTQSALSKRLQAIQQEVGSELISTENRRQILITESGKVFYRYAQRIVSSYDELEQELKAYRELKKGNLQIGSVPVMSQYGLTKIINIFERSYPQIDIHLNELEGNDLLMVLKAGEIDAGIIRDIQTKTIDNNHFNSYTLDRDELKVVLPANDSLNNKKRISIEELANYQVISLESGSGIYEKMVEIYNNAGIPLNVGFKTTHIETIMGMIKNSDQITFLFKKSAMPFMNKQLVMLSLDQPIYSNLELICPRENQHKPALTKFIEYMKKYTSEPVESYP</sequence>
<dbReference type="PANTHER" id="PTHR30419:SF8">
    <property type="entry name" value="NITROGEN ASSIMILATION TRANSCRIPTIONAL ACTIVATOR-RELATED"/>
    <property type="match status" value="1"/>
</dbReference>
<evidence type="ECO:0000313" key="6">
    <source>
        <dbReference type="EMBL" id="MDV7714588.1"/>
    </source>
</evidence>
<feature type="domain" description="HTH lysR-type" evidence="5">
    <location>
        <begin position="1"/>
        <end position="59"/>
    </location>
</feature>
<dbReference type="PANTHER" id="PTHR30419">
    <property type="entry name" value="HTH-TYPE TRANSCRIPTIONAL REGULATOR YBHD"/>
    <property type="match status" value="1"/>
</dbReference>
<dbReference type="InterPro" id="IPR000847">
    <property type="entry name" value="LysR_HTH_N"/>
</dbReference>
<evidence type="ECO:0000256" key="4">
    <source>
        <dbReference type="ARBA" id="ARBA00023163"/>
    </source>
</evidence>
<dbReference type="RefSeq" id="WP_032818954.1">
    <property type="nucleotide sequence ID" value="NZ_CP014324.1"/>
</dbReference>
<dbReference type="InterPro" id="IPR036390">
    <property type="entry name" value="WH_DNA-bd_sf"/>
</dbReference>
<evidence type="ECO:0000256" key="2">
    <source>
        <dbReference type="ARBA" id="ARBA00023015"/>
    </source>
</evidence>
<evidence type="ECO:0000313" key="8">
    <source>
        <dbReference type="Proteomes" id="UP000181728"/>
    </source>
</evidence>
<dbReference type="InterPro" id="IPR005119">
    <property type="entry name" value="LysR_subst-bd"/>
</dbReference>
<dbReference type="GO" id="GO:0003700">
    <property type="term" value="F:DNA-binding transcription factor activity"/>
    <property type="evidence" value="ECO:0007669"/>
    <property type="project" value="InterPro"/>
</dbReference>
<gene>
    <name evidence="7" type="ORF">ATX59_05705</name>
    <name evidence="6" type="ORF">GA838_02165</name>
</gene>
<dbReference type="Gene3D" id="1.10.10.10">
    <property type="entry name" value="Winged helix-like DNA-binding domain superfamily/Winged helix DNA-binding domain"/>
    <property type="match status" value="1"/>
</dbReference>
<dbReference type="GO" id="GO:0003677">
    <property type="term" value="F:DNA binding"/>
    <property type="evidence" value="ECO:0007669"/>
    <property type="project" value="UniProtKB-KW"/>
</dbReference>
<dbReference type="CDD" id="cd05466">
    <property type="entry name" value="PBP2_LTTR_substrate"/>
    <property type="match status" value="1"/>
</dbReference>
<dbReference type="Proteomes" id="UP001281024">
    <property type="component" value="Unassembled WGS sequence"/>
</dbReference>
<dbReference type="InterPro" id="IPR050950">
    <property type="entry name" value="HTH-type_LysR_regulators"/>
</dbReference>
<dbReference type="Proteomes" id="UP000181728">
    <property type="component" value="Unassembled WGS sequence"/>
</dbReference>
<organism evidence="7 8">
    <name type="scientific">Oenococcus oeni</name>
    <name type="common">Leuconostoc oenos</name>
    <dbReference type="NCBI Taxonomy" id="1247"/>
    <lineage>
        <taxon>Bacteria</taxon>
        <taxon>Bacillati</taxon>
        <taxon>Bacillota</taxon>
        <taxon>Bacilli</taxon>
        <taxon>Lactobacillales</taxon>
        <taxon>Lactobacillaceae</taxon>
        <taxon>Oenococcus</taxon>
    </lineage>
</organism>
<dbReference type="SUPFAM" id="SSF46785">
    <property type="entry name" value="Winged helix' DNA-binding domain"/>
    <property type="match status" value="1"/>
</dbReference>
<name>A0A6N4A6F4_OENOE</name>
<proteinExistence type="inferred from homology"/>
<dbReference type="SUPFAM" id="SSF53850">
    <property type="entry name" value="Periplasmic binding protein-like II"/>
    <property type="match status" value="1"/>
</dbReference>
<accession>A0A6N4A6F4</accession>
<dbReference type="AlphaFoldDB" id="A0A6N4A6F4"/>
<reference evidence="6" key="2">
    <citation type="submission" date="2019-10" db="EMBL/GenBank/DDBJ databases">
        <title>Malate fermentation in French cider.</title>
        <authorList>
            <person name="Cousin F.J."/>
            <person name="Medina Fernandez S."/>
            <person name="Misery B."/>
            <person name="Laplace J.-M."/>
            <person name="Cretenet M."/>
        </authorList>
    </citation>
    <scope>NUCLEOTIDE SEQUENCE</scope>
    <source>
        <strain evidence="6">UCMA15129</strain>
    </source>
</reference>
<protein>
    <submittedName>
        <fullName evidence="7">LysR family transcriptional regulator</fullName>
    </submittedName>
</protein>
<dbReference type="Pfam" id="PF00126">
    <property type="entry name" value="HTH_1"/>
    <property type="match status" value="1"/>
</dbReference>
<reference evidence="7 8" key="1">
    <citation type="journal article" date="2016" name="BMC Genomics">
        <title>Consensus pan-genome assembly of the specialised wine bacterium Oenococcus oeni.</title>
        <authorList>
            <person name="Sternes P.R."/>
            <person name="Borneman A.R."/>
        </authorList>
    </citation>
    <scope>NUCLEOTIDE SEQUENCE [LARGE SCALE GENOMIC DNA]</scope>
    <source>
        <strain evidence="7 8">AWRIB661</strain>
    </source>
</reference>
<dbReference type="Pfam" id="PF03466">
    <property type="entry name" value="LysR_substrate"/>
    <property type="match status" value="1"/>
</dbReference>
<comment type="similarity">
    <text evidence="1">Belongs to the LysR transcriptional regulatory family.</text>
</comment>
<evidence type="ECO:0000313" key="7">
    <source>
        <dbReference type="EMBL" id="OIM21125.1"/>
    </source>
</evidence>
<keyword evidence="3" id="KW-0238">DNA-binding</keyword>
<keyword evidence="4" id="KW-0804">Transcription</keyword>
<keyword evidence="2" id="KW-0805">Transcription regulation</keyword>
<dbReference type="Gene3D" id="3.40.190.290">
    <property type="match status" value="1"/>
</dbReference>